<evidence type="ECO:0000313" key="2">
    <source>
        <dbReference type="Proteomes" id="UP000004038"/>
    </source>
</evidence>
<accession>H0G1L0</accession>
<proteinExistence type="predicted"/>
<dbReference type="EMBL" id="AGVV01000031">
    <property type="protein sequence ID" value="EHK76851.1"/>
    <property type="molecule type" value="Genomic_DNA"/>
</dbReference>
<organism evidence="1 2">
    <name type="scientific">Sinorhizobium meliloti CCNWSX0020</name>
    <dbReference type="NCBI Taxonomy" id="1107881"/>
    <lineage>
        <taxon>Bacteria</taxon>
        <taxon>Pseudomonadati</taxon>
        <taxon>Pseudomonadota</taxon>
        <taxon>Alphaproteobacteria</taxon>
        <taxon>Hyphomicrobiales</taxon>
        <taxon>Rhizobiaceae</taxon>
        <taxon>Sinorhizobium/Ensifer group</taxon>
        <taxon>Sinorhizobium</taxon>
    </lineage>
</organism>
<gene>
    <name evidence="1" type="ORF">SM0020_16738</name>
</gene>
<evidence type="ECO:0000313" key="1">
    <source>
        <dbReference type="EMBL" id="EHK76851.1"/>
    </source>
</evidence>
<reference evidence="1 2" key="1">
    <citation type="journal article" date="2012" name="J. Bacteriol.">
        <title>Draft Genome Sequence of Sinorhizobium meliloti CCNWSX0020, a Nitrogen-Fixing Symbiont with Copper Tolerance Capability Isolated from Lead-Zinc Mine Tailings.</title>
        <authorList>
            <person name="Li Z."/>
            <person name="Ma Z."/>
            <person name="Hao X."/>
            <person name="Wei G."/>
        </authorList>
    </citation>
    <scope>NUCLEOTIDE SEQUENCE [LARGE SCALE GENOMIC DNA]</scope>
    <source>
        <strain evidence="1 2">CCNWSX0020</strain>
    </source>
</reference>
<name>H0G1L0_RHIML</name>
<dbReference type="AlphaFoldDB" id="H0G1L0"/>
<dbReference type="PATRIC" id="fig|1107881.3.peg.3411"/>
<sequence>MLRLEAQINDLASMSQIMADLLNDVLHDDQTRDEHGYVRMRVSVDDMSNIAFAWHNVASRAGGLKNAFYAASNEGK</sequence>
<protein>
    <submittedName>
        <fullName evidence="1">Uncharacterized protein</fullName>
    </submittedName>
</protein>
<dbReference type="Proteomes" id="UP000004038">
    <property type="component" value="Unassembled WGS sequence"/>
</dbReference>